<dbReference type="EMBL" id="KE164410">
    <property type="protein sequence ID" value="EPQ17798.1"/>
    <property type="molecule type" value="Genomic_DNA"/>
</dbReference>
<reference evidence="2 3" key="1">
    <citation type="journal article" date="2013" name="Nat. Commun.">
        <title>Genome analysis reveals insights into physiology and longevity of the Brandt's bat Myotis brandtii.</title>
        <authorList>
            <person name="Seim I."/>
            <person name="Fang X."/>
            <person name="Xiong Z."/>
            <person name="Lobanov A.V."/>
            <person name="Huang Z."/>
            <person name="Ma S."/>
            <person name="Feng Y."/>
            <person name="Turanov A.A."/>
            <person name="Zhu Y."/>
            <person name="Lenz T.L."/>
            <person name="Gerashchenko M.V."/>
            <person name="Fan D."/>
            <person name="Hee Yim S."/>
            <person name="Yao X."/>
            <person name="Jordan D."/>
            <person name="Xiong Y."/>
            <person name="Ma Y."/>
            <person name="Lyapunov A.N."/>
            <person name="Chen G."/>
            <person name="Kulakova O.I."/>
            <person name="Sun Y."/>
            <person name="Lee S.G."/>
            <person name="Bronson R.T."/>
            <person name="Moskalev A.A."/>
            <person name="Sunyaev S.R."/>
            <person name="Zhang G."/>
            <person name="Krogh A."/>
            <person name="Wang J."/>
            <person name="Gladyshev V.N."/>
        </authorList>
    </citation>
    <scope>NUCLEOTIDE SEQUENCE [LARGE SCALE GENOMIC DNA]</scope>
</reference>
<feature type="region of interest" description="Disordered" evidence="1">
    <location>
        <begin position="37"/>
        <end position="79"/>
    </location>
</feature>
<name>S7Q388_MYOBR</name>
<evidence type="ECO:0000313" key="3">
    <source>
        <dbReference type="Proteomes" id="UP000052978"/>
    </source>
</evidence>
<organism evidence="2 3">
    <name type="scientific">Myotis brandtii</name>
    <name type="common">Brandt's bat</name>
    <dbReference type="NCBI Taxonomy" id="109478"/>
    <lineage>
        <taxon>Eukaryota</taxon>
        <taxon>Metazoa</taxon>
        <taxon>Chordata</taxon>
        <taxon>Craniata</taxon>
        <taxon>Vertebrata</taxon>
        <taxon>Euteleostomi</taxon>
        <taxon>Mammalia</taxon>
        <taxon>Eutheria</taxon>
        <taxon>Laurasiatheria</taxon>
        <taxon>Chiroptera</taxon>
        <taxon>Yangochiroptera</taxon>
        <taxon>Vespertilionidae</taxon>
        <taxon>Myotis</taxon>
    </lineage>
</organism>
<sequence>MGDACRVLHRDWNPITSSQGAPKSLTRALEPPEFSLTDREDLDSKSCCPHGPPLTHQTPLLRPLKSRQQTPPHAQLLER</sequence>
<proteinExistence type="predicted"/>
<dbReference type="AlphaFoldDB" id="S7Q388"/>
<protein>
    <submittedName>
        <fullName evidence="2">Uncharacterized protein</fullName>
    </submittedName>
</protein>
<evidence type="ECO:0000256" key="1">
    <source>
        <dbReference type="SAM" id="MobiDB-lite"/>
    </source>
</evidence>
<gene>
    <name evidence="2" type="ORF">D623_10002529</name>
</gene>
<evidence type="ECO:0000313" key="2">
    <source>
        <dbReference type="EMBL" id="EPQ17798.1"/>
    </source>
</evidence>
<dbReference type="Proteomes" id="UP000052978">
    <property type="component" value="Unassembled WGS sequence"/>
</dbReference>
<keyword evidence="3" id="KW-1185">Reference proteome</keyword>
<accession>S7Q388</accession>